<reference evidence="4" key="1">
    <citation type="submission" date="2020-11" db="EMBL/GenBank/DDBJ databases">
        <title>Sequencing the genomes of 1000 actinobacteria strains.</title>
        <authorList>
            <person name="Klenk H.-P."/>
        </authorList>
    </citation>
    <scope>NUCLEOTIDE SEQUENCE</scope>
    <source>
        <strain evidence="4">DSM 43175</strain>
    </source>
</reference>
<dbReference type="InterPro" id="IPR011576">
    <property type="entry name" value="Pyridox_Oxase_N"/>
</dbReference>
<evidence type="ECO:0000313" key="5">
    <source>
        <dbReference type="Proteomes" id="UP000614047"/>
    </source>
</evidence>
<comment type="caution">
    <text evidence="4">The sequence shown here is derived from an EMBL/GenBank/DDBJ whole genome shotgun (WGS) entry which is preliminary data.</text>
</comment>
<dbReference type="InterPro" id="IPR012349">
    <property type="entry name" value="Split_barrel_FMN-bd"/>
</dbReference>
<sequence length="182" mass="19756">MDRQDVTETLAKPISRELLGSSIPARLGYIGVDGAPRAIPIGFHWTGEQVVMATVPEAAKVRALRRNPRVALTIDTQDQWPPRALLIRGAARVEPVDGVPDPYIQASRKVIPAAHFEDWEQGVRALYDQMVLITVEPDWAKLLDFETTLPQAVEDLVRARQGAADTGGRGTASSGMSPDPAA</sequence>
<dbReference type="GO" id="GO:0070967">
    <property type="term" value="F:coenzyme F420 binding"/>
    <property type="evidence" value="ECO:0007669"/>
    <property type="project" value="TreeGrafter"/>
</dbReference>
<organism evidence="4 5">
    <name type="scientific">Actinomadura viridis</name>
    <dbReference type="NCBI Taxonomy" id="58110"/>
    <lineage>
        <taxon>Bacteria</taxon>
        <taxon>Bacillati</taxon>
        <taxon>Actinomycetota</taxon>
        <taxon>Actinomycetes</taxon>
        <taxon>Streptosporangiales</taxon>
        <taxon>Thermomonosporaceae</taxon>
        <taxon>Actinomadura</taxon>
    </lineage>
</organism>
<dbReference type="GO" id="GO:0005829">
    <property type="term" value="C:cytosol"/>
    <property type="evidence" value="ECO:0007669"/>
    <property type="project" value="TreeGrafter"/>
</dbReference>
<dbReference type="Gene3D" id="2.30.110.10">
    <property type="entry name" value="Electron Transport, Fmn-binding Protein, Chain A"/>
    <property type="match status" value="1"/>
</dbReference>
<evidence type="ECO:0000256" key="1">
    <source>
        <dbReference type="ARBA" id="ARBA00023002"/>
    </source>
</evidence>
<dbReference type="SUPFAM" id="SSF50475">
    <property type="entry name" value="FMN-binding split barrel"/>
    <property type="match status" value="1"/>
</dbReference>
<dbReference type="GO" id="GO:0016627">
    <property type="term" value="F:oxidoreductase activity, acting on the CH-CH group of donors"/>
    <property type="evidence" value="ECO:0007669"/>
    <property type="project" value="TreeGrafter"/>
</dbReference>
<feature type="domain" description="Pyridoxamine 5'-phosphate oxidase N-terminal" evidence="3">
    <location>
        <begin position="17"/>
        <end position="109"/>
    </location>
</feature>
<dbReference type="AlphaFoldDB" id="A0A931DMP5"/>
<evidence type="ECO:0000256" key="2">
    <source>
        <dbReference type="SAM" id="MobiDB-lite"/>
    </source>
</evidence>
<accession>A0A931DMP5</accession>
<dbReference type="Proteomes" id="UP000614047">
    <property type="component" value="Unassembled WGS sequence"/>
</dbReference>
<keyword evidence="5" id="KW-1185">Reference proteome</keyword>
<dbReference type="PANTHER" id="PTHR35176:SF6">
    <property type="entry name" value="HEME OXYGENASE HI_0854-RELATED"/>
    <property type="match status" value="1"/>
</dbReference>
<evidence type="ECO:0000313" key="4">
    <source>
        <dbReference type="EMBL" id="MBG6089453.1"/>
    </source>
</evidence>
<dbReference type="InterPro" id="IPR052019">
    <property type="entry name" value="F420H2_bilvrd_red/Heme_oxyg"/>
</dbReference>
<evidence type="ECO:0000259" key="3">
    <source>
        <dbReference type="Pfam" id="PF01243"/>
    </source>
</evidence>
<name>A0A931DMP5_9ACTN</name>
<feature type="region of interest" description="Disordered" evidence="2">
    <location>
        <begin position="160"/>
        <end position="182"/>
    </location>
</feature>
<gene>
    <name evidence="4" type="ORF">IW256_003566</name>
</gene>
<protein>
    <recommendedName>
        <fullName evidence="3">Pyridoxamine 5'-phosphate oxidase N-terminal domain-containing protein</fullName>
    </recommendedName>
</protein>
<dbReference type="PANTHER" id="PTHR35176">
    <property type="entry name" value="HEME OXYGENASE HI_0854-RELATED"/>
    <property type="match status" value="1"/>
</dbReference>
<dbReference type="EMBL" id="JADOUA010000001">
    <property type="protein sequence ID" value="MBG6089453.1"/>
    <property type="molecule type" value="Genomic_DNA"/>
</dbReference>
<dbReference type="Pfam" id="PF01243">
    <property type="entry name" value="PNPOx_N"/>
    <property type="match status" value="1"/>
</dbReference>
<proteinExistence type="predicted"/>
<keyword evidence="1" id="KW-0560">Oxidoreductase</keyword>
<dbReference type="RefSeq" id="WP_197012059.1">
    <property type="nucleotide sequence ID" value="NZ_BAABES010000004.1"/>
</dbReference>